<evidence type="ECO:0000256" key="2">
    <source>
        <dbReference type="ARBA" id="ARBA00022475"/>
    </source>
</evidence>
<feature type="transmembrane region" description="Helical" evidence="6">
    <location>
        <begin position="234"/>
        <end position="256"/>
    </location>
</feature>
<gene>
    <name evidence="8" type="ORF">EI981_08310</name>
</gene>
<keyword evidence="9" id="KW-1185">Reference proteome</keyword>
<protein>
    <submittedName>
        <fullName evidence="8">ABC transporter permease</fullName>
    </submittedName>
</protein>
<dbReference type="OrthoDB" id="1864035at2"/>
<evidence type="ECO:0000259" key="7">
    <source>
        <dbReference type="Pfam" id="PF12698"/>
    </source>
</evidence>
<feature type="transmembrane region" description="Helical" evidence="6">
    <location>
        <begin position="21"/>
        <end position="39"/>
    </location>
</feature>
<dbReference type="RefSeq" id="WP_126997145.1">
    <property type="nucleotide sequence ID" value="NZ_CP034346.1"/>
</dbReference>
<dbReference type="PANTHER" id="PTHR30294:SF48">
    <property type="entry name" value="LINEARMYCIN RESISTANCE PERMEASE PROTEIN LNRM"/>
    <property type="match status" value="1"/>
</dbReference>
<dbReference type="PANTHER" id="PTHR30294">
    <property type="entry name" value="MEMBRANE COMPONENT OF ABC TRANSPORTER YHHJ-RELATED"/>
    <property type="match status" value="1"/>
</dbReference>
<dbReference type="AlphaFoldDB" id="A0A3S9UVU9"/>
<keyword evidence="5 6" id="KW-0472">Membrane</keyword>
<dbReference type="GO" id="GO:0005886">
    <property type="term" value="C:plasma membrane"/>
    <property type="evidence" value="ECO:0007669"/>
    <property type="project" value="UniProtKB-SubCell"/>
</dbReference>
<evidence type="ECO:0000256" key="4">
    <source>
        <dbReference type="ARBA" id="ARBA00022989"/>
    </source>
</evidence>
<keyword evidence="3 6" id="KW-0812">Transmembrane</keyword>
<feature type="transmembrane region" description="Helical" evidence="6">
    <location>
        <begin position="182"/>
        <end position="204"/>
    </location>
</feature>
<evidence type="ECO:0000256" key="3">
    <source>
        <dbReference type="ARBA" id="ARBA00022692"/>
    </source>
</evidence>
<dbReference type="Pfam" id="PF12698">
    <property type="entry name" value="ABC2_membrane_3"/>
    <property type="match status" value="1"/>
</dbReference>
<evidence type="ECO:0000256" key="5">
    <source>
        <dbReference type="ARBA" id="ARBA00023136"/>
    </source>
</evidence>
<feature type="transmembrane region" description="Helical" evidence="6">
    <location>
        <begin position="350"/>
        <end position="372"/>
    </location>
</feature>
<evidence type="ECO:0000256" key="6">
    <source>
        <dbReference type="SAM" id="Phobius"/>
    </source>
</evidence>
<name>A0A3S9UVU9_9BACL</name>
<evidence type="ECO:0000256" key="1">
    <source>
        <dbReference type="ARBA" id="ARBA00004651"/>
    </source>
</evidence>
<reference evidence="9" key="1">
    <citation type="submission" date="2018-12" db="EMBL/GenBank/DDBJ databases">
        <title>Complete genome sequence of Paenibacillus sp. MBLB1234.</title>
        <authorList>
            <person name="Nam Y.-D."/>
            <person name="Kang J."/>
            <person name="Chung W.-H."/>
            <person name="Park Y.S."/>
        </authorList>
    </citation>
    <scope>NUCLEOTIDE SEQUENCE [LARGE SCALE GENOMIC DNA]</scope>
    <source>
        <strain evidence="9">MBLB1234</strain>
    </source>
</reference>
<feature type="transmembrane region" description="Helical" evidence="6">
    <location>
        <begin position="262"/>
        <end position="285"/>
    </location>
</feature>
<organism evidence="8 9">
    <name type="scientific">Paenibacillus lutimineralis</name>
    <dbReference type="NCBI Taxonomy" id="2707005"/>
    <lineage>
        <taxon>Bacteria</taxon>
        <taxon>Bacillati</taxon>
        <taxon>Bacillota</taxon>
        <taxon>Bacilli</taxon>
        <taxon>Bacillales</taxon>
        <taxon>Paenibacillaceae</taxon>
        <taxon>Paenibacillus</taxon>
    </lineage>
</organism>
<dbReference type="Proteomes" id="UP000270678">
    <property type="component" value="Chromosome"/>
</dbReference>
<comment type="subcellular location">
    <subcellularLocation>
        <location evidence="1">Cell membrane</location>
        <topology evidence="1">Multi-pass membrane protein</topology>
    </subcellularLocation>
</comment>
<dbReference type="InterPro" id="IPR013525">
    <property type="entry name" value="ABC2_TM"/>
</dbReference>
<dbReference type="EMBL" id="CP034346">
    <property type="protein sequence ID" value="AZS14454.1"/>
    <property type="molecule type" value="Genomic_DNA"/>
</dbReference>
<feature type="domain" description="ABC-2 type transporter transmembrane" evidence="7">
    <location>
        <begin position="18"/>
        <end position="369"/>
    </location>
</feature>
<feature type="transmembrane region" description="Helical" evidence="6">
    <location>
        <begin position="292"/>
        <end position="311"/>
    </location>
</feature>
<keyword evidence="4 6" id="KW-1133">Transmembrane helix</keyword>
<keyword evidence="2" id="KW-1003">Cell membrane</keyword>
<proteinExistence type="predicted"/>
<dbReference type="KEGG" id="plut:EI981_08310"/>
<dbReference type="GO" id="GO:0140359">
    <property type="term" value="F:ABC-type transporter activity"/>
    <property type="evidence" value="ECO:0007669"/>
    <property type="project" value="InterPro"/>
</dbReference>
<accession>A0A3S9UVU9</accession>
<sequence>MNILRIAYKEVLQDMRDRWTLIFMLAFPIVLMMILGFALSNAFESGTTNIDKIHVLVKDRGENEALTRSFAAFSAETAKSGILFEDLKAGMDGTEEVRAGRYADYVELTKDGIELYSNSFITLEHQILQGTLTAFTEKYKVISTIAKLEPDKIGVVGSEPAAQNYIKETSLIPDRKPGALDYYAMAMTALVALWGAMSAGQLITGEVREGTAFRLVAAPINKGEIFIGKVLGNLAVNMLCVLIIIFFSKFAFGAYWGDHLPVVILLLLSEVIMAVSLGLAVSYIFKDTASRAILLLITQLGAIFGGAYFPFDEAGIELTKIMSFIIRMSPVRWTNNALTGIVYRNEIWEMWPVFALNIGIAIVMLTIAAVMMRRREGL</sequence>
<evidence type="ECO:0000313" key="9">
    <source>
        <dbReference type="Proteomes" id="UP000270678"/>
    </source>
</evidence>
<dbReference type="InterPro" id="IPR051449">
    <property type="entry name" value="ABC-2_transporter_component"/>
</dbReference>
<evidence type="ECO:0000313" key="8">
    <source>
        <dbReference type="EMBL" id="AZS14454.1"/>
    </source>
</evidence>